<keyword evidence="6" id="KW-0418">Kinase</keyword>
<evidence type="ECO:0000256" key="2">
    <source>
        <dbReference type="ARBA" id="ARBA00012438"/>
    </source>
</evidence>
<accession>A0ABV7HUE3</accession>
<dbReference type="InterPro" id="IPR036890">
    <property type="entry name" value="HATPase_C_sf"/>
</dbReference>
<protein>
    <recommendedName>
        <fullName evidence="2">histidine kinase</fullName>
        <ecNumber evidence="2">2.7.13.3</ecNumber>
    </recommendedName>
</protein>
<dbReference type="Pfam" id="PF02518">
    <property type="entry name" value="HATPase_c"/>
    <property type="match status" value="1"/>
</dbReference>
<dbReference type="InterPro" id="IPR003661">
    <property type="entry name" value="HisK_dim/P_dom"/>
</dbReference>
<evidence type="ECO:0000259" key="9">
    <source>
        <dbReference type="PROSITE" id="PS50109"/>
    </source>
</evidence>
<evidence type="ECO:0000313" key="10">
    <source>
        <dbReference type="EMBL" id="MFC3156413.1"/>
    </source>
</evidence>
<organism evidence="10 11">
    <name type="scientific">Gilvimarinus japonicus</name>
    <dbReference type="NCBI Taxonomy" id="1796469"/>
    <lineage>
        <taxon>Bacteria</taxon>
        <taxon>Pseudomonadati</taxon>
        <taxon>Pseudomonadota</taxon>
        <taxon>Gammaproteobacteria</taxon>
        <taxon>Cellvibrionales</taxon>
        <taxon>Cellvibrionaceae</taxon>
        <taxon>Gilvimarinus</taxon>
    </lineage>
</organism>
<dbReference type="EMBL" id="JBHRTL010000030">
    <property type="protein sequence ID" value="MFC3156413.1"/>
    <property type="molecule type" value="Genomic_DNA"/>
</dbReference>
<keyword evidence="5 8" id="KW-0812">Transmembrane</keyword>
<dbReference type="SMART" id="SM00387">
    <property type="entry name" value="HATPase_c"/>
    <property type="match status" value="1"/>
</dbReference>
<dbReference type="InterPro" id="IPR050428">
    <property type="entry name" value="TCS_sensor_his_kinase"/>
</dbReference>
<keyword evidence="8" id="KW-0472">Membrane</keyword>
<keyword evidence="10" id="KW-0547">Nucleotide-binding</keyword>
<dbReference type="Gene3D" id="2.60.40.1190">
    <property type="match status" value="1"/>
</dbReference>
<dbReference type="SUPFAM" id="SSF47384">
    <property type="entry name" value="Homodimeric domain of signal transducing histidine kinase"/>
    <property type="match status" value="1"/>
</dbReference>
<proteinExistence type="predicted"/>
<dbReference type="EC" id="2.7.13.3" evidence="2"/>
<dbReference type="PROSITE" id="PS50109">
    <property type="entry name" value="HIS_KIN"/>
    <property type="match status" value="1"/>
</dbReference>
<evidence type="ECO:0000256" key="8">
    <source>
        <dbReference type="SAM" id="Phobius"/>
    </source>
</evidence>
<comment type="catalytic activity">
    <reaction evidence="1">
        <text>ATP + protein L-histidine = ADP + protein N-phospho-L-histidine.</text>
        <dbReference type="EC" id="2.7.13.3"/>
    </reaction>
</comment>
<evidence type="ECO:0000256" key="7">
    <source>
        <dbReference type="ARBA" id="ARBA00022989"/>
    </source>
</evidence>
<evidence type="ECO:0000256" key="5">
    <source>
        <dbReference type="ARBA" id="ARBA00022692"/>
    </source>
</evidence>
<dbReference type="SUPFAM" id="SSF49344">
    <property type="entry name" value="CBD9-like"/>
    <property type="match status" value="1"/>
</dbReference>
<evidence type="ECO:0000256" key="6">
    <source>
        <dbReference type="ARBA" id="ARBA00022777"/>
    </source>
</evidence>
<comment type="caution">
    <text evidence="10">The sequence shown here is derived from an EMBL/GenBank/DDBJ whole genome shotgun (WGS) entry which is preliminary data.</text>
</comment>
<dbReference type="CDD" id="cd00082">
    <property type="entry name" value="HisKA"/>
    <property type="match status" value="1"/>
</dbReference>
<keyword evidence="11" id="KW-1185">Reference proteome</keyword>
<evidence type="ECO:0000256" key="1">
    <source>
        <dbReference type="ARBA" id="ARBA00000085"/>
    </source>
</evidence>
<name>A0ABV7HUE3_9GAMM</name>
<dbReference type="InterPro" id="IPR005467">
    <property type="entry name" value="His_kinase_dom"/>
</dbReference>
<gene>
    <name evidence="10" type="ORF">ACFOEB_14465</name>
</gene>
<dbReference type="InterPro" id="IPR003594">
    <property type="entry name" value="HATPase_dom"/>
</dbReference>
<dbReference type="RefSeq" id="WP_382417633.1">
    <property type="nucleotide sequence ID" value="NZ_AP031500.1"/>
</dbReference>
<evidence type="ECO:0000256" key="3">
    <source>
        <dbReference type="ARBA" id="ARBA00022553"/>
    </source>
</evidence>
<dbReference type="SUPFAM" id="SSF55874">
    <property type="entry name" value="ATPase domain of HSP90 chaperone/DNA topoisomerase II/histidine kinase"/>
    <property type="match status" value="1"/>
</dbReference>
<sequence>MKLRRQLALVSLIALVLPWALGQYLQVFDRLLREGQIRALNATALAVAARLGADTALLDTARLSNRATLDAEHEIYAHSLASPPMVDGYAEDWRAYKHTPRLFSGASERAPQAQADPALTLTTGIHNDNLFLLAQVKDPERHYHQPGSDNLASGDHLILANQQTGRGSRYYAIRANAPGRIQAVYRDAHGQIRPDYRIRGFWRETTGGYQIELRMPLDMAEPHFAISAISKSGTSISAAGSAGHWAELAGGPDAGVLPGTEGRLIQQSAPLGNALKVFARPGVRLQVADRQGWKMAQAGQLESLSPQRNRVLQWLLDFAGNRQTLKPWQPSHNGRRQQPPASLAIAGHSDSRWYRAEDDDIASVAVPLYLGWPSAGAVESQLAGAVIIEQRLQPWQGLGRTTLGRLAWVSAVSGALLMLVLIGYASWISARIRTLSRAANNAQGQPLDDVLERWPRYRLKDELADLAGQYRELLTQVHGHTNYLKSLTGKLSHELRTPLAIVRSSLDNISNTTGADEPLAIYLQRAKLGSERLSAIITAMSEADRVEASIQASEPEAIDLAQLVIDMTEAYRSAYPSHQFNSTIVQTSADAYRTIAAPELLVQLLDKLVDNATDFSPPDAVIELRLELCQDDELGASYRLSVSNTGPALPPALEGQLFNSLTSWRSGTTGNKDPEHRVHLGLGLYIVELIARSHQGRAQAENIANGVCFSVEFPAQNPGMFAKRPETLG</sequence>
<dbReference type="InterPro" id="IPR036097">
    <property type="entry name" value="HisK_dim/P_sf"/>
</dbReference>
<dbReference type="SMART" id="SM00388">
    <property type="entry name" value="HisKA"/>
    <property type="match status" value="1"/>
</dbReference>
<feature type="transmembrane region" description="Helical" evidence="8">
    <location>
        <begin position="406"/>
        <end position="427"/>
    </location>
</feature>
<dbReference type="GO" id="GO:0005524">
    <property type="term" value="F:ATP binding"/>
    <property type="evidence" value="ECO:0007669"/>
    <property type="project" value="UniProtKB-KW"/>
</dbReference>
<keyword evidence="7 8" id="KW-1133">Transmembrane helix</keyword>
<reference evidence="11" key="1">
    <citation type="journal article" date="2019" name="Int. J. Syst. Evol. Microbiol.">
        <title>The Global Catalogue of Microorganisms (GCM) 10K type strain sequencing project: providing services to taxonomists for standard genome sequencing and annotation.</title>
        <authorList>
            <consortium name="The Broad Institute Genomics Platform"/>
            <consortium name="The Broad Institute Genome Sequencing Center for Infectious Disease"/>
            <person name="Wu L."/>
            <person name="Ma J."/>
        </authorList>
    </citation>
    <scope>NUCLEOTIDE SEQUENCE [LARGE SCALE GENOMIC DNA]</scope>
    <source>
        <strain evidence="11">KCTC 52141</strain>
    </source>
</reference>
<dbReference type="PANTHER" id="PTHR45436">
    <property type="entry name" value="SENSOR HISTIDINE KINASE YKOH"/>
    <property type="match status" value="1"/>
</dbReference>
<keyword evidence="4" id="KW-0808">Transferase</keyword>
<dbReference type="PANTHER" id="PTHR45436:SF5">
    <property type="entry name" value="SENSOR HISTIDINE KINASE TRCS"/>
    <property type="match status" value="1"/>
</dbReference>
<keyword evidence="10" id="KW-0067">ATP-binding</keyword>
<dbReference type="Gene3D" id="3.30.565.10">
    <property type="entry name" value="Histidine kinase-like ATPase, C-terminal domain"/>
    <property type="match status" value="1"/>
</dbReference>
<keyword evidence="3" id="KW-0597">Phosphoprotein</keyword>
<dbReference type="Gene3D" id="1.10.287.130">
    <property type="match status" value="1"/>
</dbReference>
<feature type="domain" description="Histidine kinase" evidence="9">
    <location>
        <begin position="490"/>
        <end position="717"/>
    </location>
</feature>
<dbReference type="Proteomes" id="UP001595548">
    <property type="component" value="Unassembled WGS sequence"/>
</dbReference>
<evidence type="ECO:0000256" key="4">
    <source>
        <dbReference type="ARBA" id="ARBA00022679"/>
    </source>
</evidence>
<dbReference type="Pfam" id="PF00512">
    <property type="entry name" value="HisKA"/>
    <property type="match status" value="1"/>
</dbReference>
<evidence type="ECO:0000313" key="11">
    <source>
        <dbReference type="Proteomes" id="UP001595548"/>
    </source>
</evidence>